<accession>F0F1U3</accession>
<protein>
    <submittedName>
        <fullName evidence="2">Uncharacterized protein</fullName>
    </submittedName>
</protein>
<keyword evidence="1" id="KW-0812">Transmembrane</keyword>
<evidence type="ECO:0000313" key="2">
    <source>
        <dbReference type="EMBL" id="EGC16484.1"/>
    </source>
</evidence>
<sequence>MQKRCKLPIAMVAIYIFLISSIAFLFTGMLIVWVVNDYKLPDGFNINDFYYVAWMGMIGSFCLTMILTLLEYIRRTRN</sequence>
<feature type="transmembrane region" description="Helical" evidence="1">
    <location>
        <begin position="12"/>
        <end position="34"/>
    </location>
</feature>
<dbReference type="Proteomes" id="UP000004088">
    <property type="component" value="Unassembled WGS sequence"/>
</dbReference>
<keyword evidence="1" id="KW-1133">Transmembrane helix</keyword>
<gene>
    <name evidence="2" type="ORF">HMPREF9098_2078</name>
</gene>
<evidence type="ECO:0000313" key="3">
    <source>
        <dbReference type="Proteomes" id="UP000004088"/>
    </source>
</evidence>
<organism evidence="2 3">
    <name type="scientific">Kingella denitrificans ATCC 33394</name>
    <dbReference type="NCBI Taxonomy" id="888741"/>
    <lineage>
        <taxon>Bacteria</taxon>
        <taxon>Pseudomonadati</taxon>
        <taxon>Pseudomonadota</taxon>
        <taxon>Betaproteobacteria</taxon>
        <taxon>Neisseriales</taxon>
        <taxon>Neisseriaceae</taxon>
        <taxon>Kingella</taxon>
    </lineage>
</organism>
<proteinExistence type="predicted"/>
<keyword evidence="1" id="KW-0472">Membrane</keyword>
<reference evidence="2 3" key="1">
    <citation type="submission" date="2011-01" db="EMBL/GenBank/DDBJ databases">
        <authorList>
            <person name="Muzny D."/>
            <person name="Qin X."/>
            <person name="Deng J."/>
            <person name="Jiang H."/>
            <person name="Liu Y."/>
            <person name="Qu J."/>
            <person name="Song X.-Z."/>
            <person name="Zhang L."/>
            <person name="Thornton R."/>
            <person name="Coyle M."/>
            <person name="Francisco L."/>
            <person name="Jackson L."/>
            <person name="Javaid M."/>
            <person name="Korchina V."/>
            <person name="Kovar C."/>
            <person name="Mata R."/>
            <person name="Mathew T."/>
            <person name="Ngo R."/>
            <person name="Nguyen L."/>
            <person name="Nguyen N."/>
            <person name="Okwuonu G."/>
            <person name="Ongeri F."/>
            <person name="Pham C."/>
            <person name="Simmons D."/>
            <person name="Wilczek-Boney K."/>
            <person name="Hale W."/>
            <person name="Jakkamsetti A."/>
            <person name="Pham P."/>
            <person name="Ruth R."/>
            <person name="San Lucas F."/>
            <person name="Warren J."/>
            <person name="Zhang J."/>
            <person name="Zhao Z."/>
            <person name="Zhou C."/>
            <person name="Zhu D."/>
            <person name="Lee S."/>
            <person name="Bess C."/>
            <person name="Blankenburg K."/>
            <person name="Forbes L."/>
            <person name="Fu Q."/>
            <person name="Gubbala S."/>
            <person name="Hirani K."/>
            <person name="Jayaseelan J.C."/>
            <person name="Lara F."/>
            <person name="Munidasa M."/>
            <person name="Palculict T."/>
            <person name="Patil S."/>
            <person name="Pu L.-L."/>
            <person name="Saada N."/>
            <person name="Tang L."/>
            <person name="Weissenberger G."/>
            <person name="Zhu Y."/>
            <person name="Hemphill L."/>
            <person name="Shang Y."/>
            <person name="Youmans B."/>
            <person name="Ayvaz T."/>
            <person name="Ross M."/>
            <person name="Santibanez J."/>
            <person name="Aqrawi P."/>
            <person name="Gross S."/>
            <person name="Joshi V."/>
            <person name="Fowler G."/>
            <person name="Nazareth L."/>
            <person name="Reid J."/>
            <person name="Worley K."/>
            <person name="Petrosino J."/>
            <person name="Highlander S."/>
            <person name="Gibbs R."/>
        </authorList>
    </citation>
    <scope>NUCLEOTIDE SEQUENCE [LARGE SCALE GENOMIC DNA]</scope>
    <source>
        <strain evidence="2 3">ATCC 33394</strain>
    </source>
</reference>
<evidence type="ECO:0000256" key="1">
    <source>
        <dbReference type="SAM" id="Phobius"/>
    </source>
</evidence>
<keyword evidence="3" id="KW-1185">Reference proteome</keyword>
<feature type="transmembrane region" description="Helical" evidence="1">
    <location>
        <begin position="49"/>
        <end position="70"/>
    </location>
</feature>
<comment type="caution">
    <text evidence="2">The sequence shown here is derived from an EMBL/GenBank/DDBJ whole genome shotgun (WGS) entry which is preliminary data.</text>
</comment>
<dbReference type="EMBL" id="AEWV01000041">
    <property type="protein sequence ID" value="EGC16484.1"/>
    <property type="molecule type" value="Genomic_DNA"/>
</dbReference>
<dbReference type="HOGENOM" id="CLU_2617288_0_0_4"/>
<name>F0F1U3_9NEIS</name>
<dbReference type="AlphaFoldDB" id="F0F1U3"/>